<name>A0ABT6JJL6_9GAMM</name>
<accession>A0ABT6JJL6</accession>
<organism evidence="2 3">
    <name type="scientific">Luteimonas rhizosphaericola</name>
    <dbReference type="NCBI Taxonomy" id="3042024"/>
    <lineage>
        <taxon>Bacteria</taxon>
        <taxon>Pseudomonadati</taxon>
        <taxon>Pseudomonadota</taxon>
        <taxon>Gammaproteobacteria</taxon>
        <taxon>Lysobacterales</taxon>
        <taxon>Lysobacteraceae</taxon>
        <taxon>Luteimonas</taxon>
    </lineage>
</organism>
<dbReference type="InterPro" id="IPR012347">
    <property type="entry name" value="Ferritin-like"/>
</dbReference>
<protein>
    <submittedName>
        <fullName evidence="2">PA2169 family four-helix-bundle protein</fullName>
    </submittedName>
</protein>
<evidence type="ECO:0000259" key="1">
    <source>
        <dbReference type="Pfam" id="PF09537"/>
    </source>
</evidence>
<reference evidence="2 3" key="1">
    <citation type="submission" date="2023-04" db="EMBL/GenBank/DDBJ databases">
        <title>Luteimonas sp. M1R5S18.</title>
        <authorList>
            <person name="Sun J.-Q."/>
        </authorList>
    </citation>
    <scope>NUCLEOTIDE SEQUENCE [LARGE SCALE GENOMIC DNA]</scope>
    <source>
        <strain evidence="2 3">M1R5S18</strain>
    </source>
</reference>
<dbReference type="RefSeq" id="WP_280601736.1">
    <property type="nucleotide sequence ID" value="NZ_JARXRN010000025.1"/>
</dbReference>
<dbReference type="InterPro" id="IPR019052">
    <property type="entry name" value="DUF2383"/>
</dbReference>
<evidence type="ECO:0000313" key="2">
    <source>
        <dbReference type="EMBL" id="MDH5830861.1"/>
    </source>
</evidence>
<dbReference type="InterPro" id="IPR009078">
    <property type="entry name" value="Ferritin-like_SF"/>
</dbReference>
<proteinExistence type="predicted"/>
<dbReference type="SUPFAM" id="SSF47240">
    <property type="entry name" value="Ferritin-like"/>
    <property type="match status" value="1"/>
</dbReference>
<evidence type="ECO:0000313" key="3">
    <source>
        <dbReference type="Proteomes" id="UP001156831"/>
    </source>
</evidence>
<dbReference type="Proteomes" id="UP001156831">
    <property type="component" value="Unassembled WGS sequence"/>
</dbReference>
<dbReference type="Pfam" id="PF09537">
    <property type="entry name" value="DUF2383"/>
    <property type="match status" value="1"/>
</dbReference>
<feature type="domain" description="DUF2383" evidence="1">
    <location>
        <begin position="7"/>
        <end position="113"/>
    </location>
</feature>
<gene>
    <name evidence="2" type="ORF">QFW80_10085</name>
</gene>
<dbReference type="InterPro" id="IPR011971">
    <property type="entry name" value="CHP02284"/>
</dbReference>
<dbReference type="NCBIfam" id="TIGR02284">
    <property type="entry name" value="PA2169 family four-helix-bundle protein"/>
    <property type="match status" value="1"/>
</dbReference>
<dbReference type="EMBL" id="JARXRN010000025">
    <property type="protein sequence ID" value="MDH5830861.1"/>
    <property type="molecule type" value="Genomic_DNA"/>
</dbReference>
<comment type="caution">
    <text evidence="2">The sequence shown here is derived from an EMBL/GenBank/DDBJ whole genome shotgun (WGS) entry which is preliminary data.</text>
</comment>
<dbReference type="Gene3D" id="1.20.1260.10">
    <property type="match status" value="1"/>
</dbReference>
<sequence>MNTEKKIQHTLNDLIEIARDGGEFYTEAAGKVKDPELASLFSQMAGHKREIVAALSADVAATGGKPADHGTIVGSMQQMYGKLRAALGDTEYGYVAELEESEDRLLKAFKETVSDEDTPAEARISAERLLPRVVQCHDIMRNRKHAMKAAS</sequence>
<keyword evidence="3" id="KW-1185">Reference proteome</keyword>